<keyword evidence="4 7" id="KW-0328">Glycosyltransferase</keyword>
<dbReference type="InterPro" id="IPR000053">
    <property type="entry name" value="Thymidine/pyrmidine_PPase"/>
</dbReference>
<dbReference type="InterPro" id="IPR036566">
    <property type="entry name" value="PYNP-like_C_sf"/>
</dbReference>
<reference evidence="9 10" key="1">
    <citation type="submission" date="2020-06" db="EMBL/GenBank/DDBJ databases">
        <title>Sulfitobacter algicola sp. nov., isolated from green algae.</title>
        <authorList>
            <person name="Wang C."/>
        </authorList>
    </citation>
    <scope>NUCLEOTIDE SEQUENCE [LARGE SCALE GENOMIC DNA]</scope>
    <source>
        <strain evidence="9 10">1151</strain>
    </source>
</reference>
<dbReference type="Pfam" id="PF07831">
    <property type="entry name" value="PYNP_C"/>
    <property type="match status" value="1"/>
</dbReference>
<dbReference type="InterPro" id="IPR013465">
    <property type="entry name" value="Thymidine_Pase"/>
</dbReference>
<name>A0ABX2IP04_9RHOB</name>
<dbReference type="SUPFAM" id="SSF47648">
    <property type="entry name" value="Nucleoside phosphorylase/phosphoribosyltransferase N-terminal domain"/>
    <property type="match status" value="1"/>
</dbReference>
<dbReference type="Gene3D" id="3.40.1030.10">
    <property type="entry name" value="Nucleoside phosphorylase/phosphoribosyltransferase catalytic domain"/>
    <property type="match status" value="1"/>
</dbReference>
<dbReference type="PROSITE" id="PS00647">
    <property type="entry name" value="THYMID_PHOSPHORYLASE"/>
    <property type="match status" value="1"/>
</dbReference>
<comment type="function">
    <text evidence="7">The enzymes which catalyze the reversible phosphorolysis of pyrimidine nucleosides are involved in the degradation of these compounds and in their utilization as carbon and energy sources, or in the rescue of pyrimidine bases for nucleotide synthesis.</text>
</comment>
<evidence type="ECO:0000256" key="4">
    <source>
        <dbReference type="ARBA" id="ARBA00022676"/>
    </source>
</evidence>
<dbReference type="InterPro" id="IPR018090">
    <property type="entry name" value="Pyrmidine_PPas_bac/euk"/>
</dbReference>
<proteinExistence type="inferred from homology"/>
<dbReference type="PANTHER" id="PTHR10515:SF0">
    <property type="entry name" value="THYMIDINE PHOSPHORYLASE"/>
    <property type="match status" value="1"/>
</dbReference>
<dbReference type="NCBIfam" id="TIGR02644">
    <property type="entry name" value="Y_phosphoryl"/>
    <property type="match status" value="1"/>
</dbReference>
<evidence type="ECO:0000259" key="8">
    <source>
        <dbReference type="SMART" id="SM00941"/>
    </source>
</evidence>
<comment type="similarity">
    <text evidence="1 7">Belongs to the thymidine/pyrimidine-nucleoside phosphorylase family.</text>
</comment>
<comment type="subunit">
    <text evidence="2 7">Homodimer.</text>
</comment>
<dbReference type="Pfam" id="PF02885">
    <property type="entry name" value="Glycos_trans_3N"/>
    <property type="match status" value="1"/>
</dbReference>
<dbReference type="Gene3D" id="3.90.1170.30">
    <property type="entry name" value="Pyrimidine nucleoside phosphorylase-like, C-terminal domain"/>
    <property type="match status" value="1"/>
</dbReference>
<dbReference type="SUPFAM" id="SSF54680">
    <property type="entry name" value="Pyrimidine nucleoside phosphorylase C-terminal domain"/>
    <property type="match status" value="1"/>
</dbReference>
<accession>A0ABX2IP04</accession>
<organism evidence="9 10">
    <name type="scientific">Parasulfitobacter algicola</name>
    <dbReference type="NCBI Taxonomy" id="2614809"/>
    <lineage>
        <taxon>Bacteria</taxon>
        <taxon>Pseudomonadati</taxon>
        <taxon>Pseudomonadota</taxon>
        <taxon>Alphaproteobacteria</taxon>
        <taxon>Rhodobacterales</taxon>
        <taxon>Roseobacteraceae</taxon>
        <taxon>Parasulfitobacter</taxon>
    </lineage>
</organism>
<dbReference type="Gene3D" id="1.20.970.10">
    <property type="entry name" value="Transferase, Pyrimidine Nucleoside Phosphorylase, Chain C"/>
    <property type="match status" value="1"/>
</dbReference>
<dbReference type="EC" id="2.4.2.4" evidence="3 7"/>
<comment type="catalytic activity">
    <reaction evidence="6 7">
        <text>thymidine + phosphate = 2-deoxy-alpha-D-ribose 1-phosphate + thymine</text>
        <dbReference type="Rhea" id="RHEA:16037"/>
        <dbReference type="ChEBI" id="CHEBI:17748"/>
        <dbReference type="ChEBI" id="CHEBI:17821"/>
        <dbReference type="ChEBI" id="CHEBI:43474"/>
        <dbReference type="ChEBI" id="CHEBI:57259"/>
        <dbReference type="EC" id="2.4.2.4"/>
    </reaction>
</comment>
<evidence type="ECO:0000256" key="7">
    <source>
        <dbReference type="HAMAP-Rule" id="MF_01628"/>
    </source>
</evidence>
<dbReference type="SMART" id="SM00941">
    <property type="entry name" value="PYNP_C"/>
    <property type="match status" value="1"/>
</dbReference>
<dbReference type="SUPFAM" id="SSF52418">
    <property type="entry name" value="Nucleoside phosphorylase/phosphoribosyltransferase catalytic domain"/>
    <property type="match status" value="1"/>
</dbReference>
<evidence type="ECO:0000256" key="1">
    <source>
        <dbReference type="ARBA" id="ARBA00006915"/>
    </source>
</evidence>
<keyword evidence="10" id="KW-1185">Reference proteome</keyword>
<comment type="pathway">
    <text evidence="7">Pyrimidine metabolism; dTMP biosynthesis via salvage pathway; dTMP from thymine: step 1/2.</text>
</comment>
<dbReference type="InterPro" id="IPR000312">
    <property type="entry name" value="Glycosyl_Trfase_fam3"/>
</dbReference>
<sequence length="435" mass="45090">MDARQILGRLRGGVTLTADELEWFARGLASGNVTDAQAGAFAMGVCTQGLSSTGRVALTQAMRDSGDVLKWHLDAPIVDKHSTGGIGDSTSFLLAPALAACGAYVPMISGRGLGHTGGTLDKLEAIPGVKTEVNEAKFRKIVGEIGCAIVSATSDMAPADKRLYAIRDVTGTVASIDLITASILAKKLAAGLETLVLDIKVGSGAFMKTMDDAEELAQSLVSTANQAGCKTTALITDMNQPLAKSMGNALEIMEAVQCLNGDEQDQDLPDLSAALGGELLASAGLADNAEEGALQIMDSFYDGSAAECFQKMIAALGGPGDFVERWHDRLPAAPIQRDIFIQGEGYITGFDGEALGHAVVTLGGGRLRDTDKIDPSVGLSDIASIGDIVDRNIPVAVVHAASESAADQAETAVRAAITISTEDCELPPAIYNRVS</sequence>
<gene>
    <name evidence="7" type="primary">deoA</name>
    <name evidence="9" type="ORF">HRQ87_05680</name>
</gene>
<dbReference type="InterPro" id="IPR013102">
    <property type="entry name" value="PYNP_C"/>
</dbReference>
<dbReference type="HAMAP" id="MF_01628">
    <property type="entry name" value="Thymid_phosp"/>
    <property type="match status" value="1"/>
</dbReference>
<dbReference type="InterPro" id="IPR036320">
    <property type="entry name" value="Glycosyl_Trfase_fam3_N_dom_sf"/>
</dbReference>
<evidence type="ECO:0000256" key="6">
    <source>
        <dbReference type="ARBA" id="ARBA00048550"/>
    </source>
</evidence>
<dbReference type="InterPro" id="IPR035902">
    <property type="entry name" value="Nuc_phospho_transferase"/>
</dbReference>
<evidence type="ECO:0000256" key="5">
    <source>
        <dbReference type="ARBA" id="ARBA00022679"/>
    </source>
</evidence>
<protein>
    <recommendedName>
        <fullName evidence="3 7">Thymidine phosphorylase</fullName>
        <ecNumber evidence="3 7">2.4.2.4</ecNumber>
    </recommendedName>
    <alternativeName>
        <fullName evidence="7">TdRPase</fullName>
    </alternativeName>
</protein>
<dbReference type="InterPro" id="IPR017872">
    <property type="entry name" value="Pyrmidine_PPase_CS"/>
</dbReference>
<evidence type="ECO:0000313" key="9">
    <source>
        <dbReference type="EMBL" id="NSX54285.1"/>
    </source>
</evidence>
<feature type="domain" description="Pyrimidine nucleoside phosphorylase C-terminal" evidence="8">
    <location>
        <begin position="346"/>
        <end position="420"/>
    </location>
</feature>
<dbReference type="PANTHER" id="PTHR10515">
    <property type="entry name" value="THYMIDINE PHOSPHORYLASE"/>
    <property type="match status" value="1"/>
</dbReference>
<evidence type="ECO:0000313" key="10">
    <source>
        <dbReference type="Proteomes" id="UP000777935"/>
    </source>
</evidence>
<dbReference type="NCBIfam" id="NF004490">
    <property type="entry name" value="PRK05820.1"/>
    <property type="match status" value="1"/>
</dbReference>
<dbReference type="PIRSF" id="PIRSF000478">
    <property type="entry name" value="TP_PyNP"/>
    <property type="match status" value="1"/>
</dbReference>
<keyword evidence="5 7" id="KW-0808">Transferase</keyword>
<dbReference type="GO" id="GO:0009032">
    <property type="term" value="F:thymidine phosphorylase activity"/>
    <property type="evidence" value="ECO:0007669"/>
    <property type="project" value="UniProtKB-EC"/>
</dbReference>
<evidence type="ECO:0000256" key="3">
    <source>
        <dbReference type="ARBA" id="ARBA00011892"/>
    </source>
</evidence>
<evidence type="ECO:0000256" key="2">
    <source>
        <dbReference type="ARBA" id="ARBA00011738"/>
    </source>
</evidence>
<dbReference type="Proteomes" id="UP000777935">
    <property type="component" value="Unassembled WGS sequence"/>
</dbReference>
<dbReference type="InterPro" id="IPR017459">
    <property type="entry name" value="Glycosyl_Trfase_fam3_N_dom"/>
</dbReference>
<dbReference type="RefSeq" id="WP_174136137.1">
    <property type="nucleotide sequence ID" value="NZ_JABUFE010000002.1"/>
</dbReference>
<dbReference type="Pfam" id="PF00591">
    <property type="entry name" value="Glycos_transf_3"/>
    <property type="match status" value="1"/>
</dbReference>
<dbReference type="EMBL" id="JABUFE010000002">
    <property type="protein sequence ID" value="NSX54285.1"/>
    <property type="molecule type" value="Genomic_DNA"/>
</dbReference>
<comment type="caution">
    <text evidence="9">The sequence shown here is derived from an EMBL/GenBank/DDBJ whole genome shotgun (WGS) entry which is preliminary data.</text>
</comment>